<dbReference type="RefSeq" id="WP_099797751.1">
    <property type="nucleotide sequence ID" value="NZ_CP018092.1"/>
</dbReference>
<sequence length="126" mass="13957">MPYTKGVFIFDSIEMKLVSLVLIGSGLVSSVGVPSQAIAQKYPAVAVTSFMDTCLNQGQRSAPIVPRSLLSNICRCSINYIQERVSYDDFRTLNPDSRQNQSPHQQHVQRVVDESINRCILKQVGG</sequence>
<dbReference type="Proteomes" id="UP000231057">
    <property type="component" value="Chromosome"/>
</dbReference>
<name>A0A2D2PZA2_PARLV</name>
<organism evidence="1 2">
    <name type="scientific">Parathermosynechococcus lividus PCC 6715</name>
    <dbReference type="NCBI Taxonomy" id="1917166"/>
    <lineage>
        <taxon>Bacteria</taxon>
        <taxon>Bacillati</taxon>
        <taxon>Cyanobacteriota</taxon>
        <taxon>Cyanophyceae</taxon>
        <taxon>Acaryochloridales</taxon>
        <taxon>Thermosynechococcaceae</taxon>
        <taxon>Parathermosynechococcus</taxon>
    </lineage>
</organism>
<dbReference type="AlphaFoldDB" id="A0A2D2PZA2"/>
<dbReference type="OrthoDB" id="563680at2"/>
<protein>
    <submittedName>
        <fullName evidence="1">Uncharacterized protein</fullName>
    </submittedName>
</protein>
<dbReference type="EMBL" id="CP018092">
    <property type="protein sequence ID" value="ATS17576.1"/>
    <property type="molecule type" value="Genomic_DNA"/>
</dbReference>
<accession>A0A2D2PZA2</accession>
<evidence type="ECO:0000313" key="2">
    <source>
        <dbReference type="Proteomes" id="UP000231057"/>
    </source>
</evidence>
<reference evidence="2" key="2">
    <citation type="journal article" date="2022" name="Front. Microbiol.">
        <title>Comparative Genomic Analysis Revealed Distinct Molecular Components and Organization of CO2-Concentrating Mechanism in Thermophilic Cyanobacteria.</title>
        <authorList>
            <person name="Tang J."/>
            <person name="Zhou H."/>
            <person name="Yao D."/>
            <person name="Riaz S."/>
            <person name="You D."/>
            <person name="Klepacz-Smolka A."/>
            <person name="Daroch M."/>
        </authorList>
    </citation>
    <scope>NUCLEOTIDE SEQUENCE [LARGE SCALE GENOMIC DNA]</scope>
    <source>
        <strain evidence="2">PCC 6715</strain>
    </source>
</reference>
<dbReference type="KEGG" id="slw:BRW62_01125"/>
<proteinExistence type="predicted"/>
<keyword evidence="2" id="KW-1185">Reference proteome</keyword>
<gene>
    <name evidence="1" type="ORF">BRW62_01125</name>
</gene>
<reference evidence="1 2" key="1">
    <citation type="submission" date="2016-11" db="EMBL/GenBank/DDBJ databases">
        <title>Complete genome sequence of thermophilic cyanobacteria strain Synechococcus sp. PCC6715.</title>
        <authorList>
            <person name="Tang J."/>
            <person name="Daroch M."/>
            <person name="Liang Y."/>
            <person name="Jiang D."/>
            <person name="Shah M."/>
        </authorList>
    </citation>
    <scope>NUCLEOTIDE SEQUENCE [LARGE SCALE GENOMIC DNA]</scope>
    <source>
        <strain evidence="1 2">PCC 6715</strain>
    </source>
</reference>
<evidence type="ECO:0000313" key="1">
    <source>
        <dbReference type="EMBL" id="ATS17576.1"/>
    </source>
</evidence>